<protein>
    <submittedName>
        <fullName evidence="1">Uncharacterized protein</fullName>
    </submittedName>
</protein>
<evidence type="ECO:0000313" key="1">
    <source>
        <dbReference type="EMBL" id="QNE73508.1"/>
    </source>
</evidence>
<gene>
    <name evidence="1" type="ORF">F0344_01765</name>
</gene>
<dbReference type="RefSeq" id="WP_185297077.1">
    <property type="nucleotide sequence ID" value="NZ_CP045702.1"/>
</dbReference>
<evidence type="ECO:0000313" key="2">
    <source>
        <dbReference type="Proteomes" id="UP000515307"/>
    </source>
</evidence>
<organism evidence="1 2">
    <name type="scientific">Streptomyces finlayi</name>
    <dbReference type="NCBI Taxonomy" id="67296"/>
    <lineage>
        <taxon>Bacteria</taxon>
        <taxon>Bacillati</taxon>
        <taxon>Actinomycetota</taxon>
        <taxon>Actinomycetes</taxon>
        <taxon>Kitasatosporales</taxon>
        <taxon>Streptomycetaceae</taxon>
        <taxon>Streptomyces</taxon>
    </lineage>
</organism>
<dbReference type="EMBL" id="CP045702">
    <property type="protein sequence ID" value="QNE73508.1"/>
    <property type="molecule type" value="Genomic_DNA"/>
</dbReference>
<dbReference type="AlphaFoldDB" id="A0A7G7BDU3"/>
<name>A0A7G7BDU3_9ACTN</name>
<dbReference type="Proteomes" id="UP000515307">
    <property type="component" value="Chromosome"/>
</dbReference>
<keyword evidence="2" id="KW-1185">Reference proteome</keyword>
<proteinExistence type="predicted"/>
<dbReference type="KEGG" id="sfiy:F0344_01765"/>
<sequence length="54" mass="6071">MNSSITFAHFGGVPMSIVLDLVLVEELAVRDERRFRQGLRLSNCRTTSPCRHPG</sequence>
<reference evidence="2" key="1">
    <citation type="submission" date="2019-10" db="EMBL/GenBank/DDBJ databases">
        <title>Antimicrobial potential of Antarctic Bacteria.</title>
        <authorList>
            <person name="Benaud N."/>
            <person name="Edwards R.J."/>
            <person name="Ferrari B.C."/>
        </authorList>
    </citation>
    <scope>NUCLEOTIDE SEQUENCE [LARGE SCALE GENOMIC DNA]</scope>
    <source>
        <strain evidence="2">NBSH44</strain>
    </source>
</reference>
<accession>A0A7G7BDU3</accession>